<evidence type="ECO:0000313" key="1">
    <source>
        <dbReference type="EMBL" id="QHT27265.1"/>
    </source>
</evidence>
<dbReference type="InterPro" id="IPR026906">
    <property type="entry name" value="LRR_5"/>
</dbReference>
<name>A0A6C0EIT1_9ZZZZ</name>
<dbReference type="InterPro" id="IPR032675">
    <property type="entry name" value="LRR_dom_sf"/>
</dbReference>
<dbReference type="InterPro" id="IPR053139">
    <property type="entry name" value="Surface_bspA-like"/>
</dbReference>
<dbReference type="EMBL" id="MN739821">
    <property type="protein sequence ID" value="QHT27265.1"/>
    <property type="molecule type" value="Genomic_DNA"/>
</dbReference>
<dbReference type="PANTHER" id="PTHR45661:SF3">
    <property type="entry name" value="IG-LIKE DOMAIN-CONTAINING PROTEIN"/>
    <property type="match status" value="1"/>
</dbReference>
<reference evidence="1" key="1">
    <citation type="journal article" date="2020" name="Nature">
        <title>Giant virus diversity and host interactions through global metagenomics.</title>
        <authorList>
            <person name="Schulz F."/>
            <person name="Roux S."/>
            <person name="Paez-Espino D."/>
            <person name="Jungbluth S."/>
            <person name="Walsh D.A."/>
            <person name="Denef V.J."/>
            <person name="McMahon K.D."/>
            <person name="Konstantinidis K.T."/>
            <person name="Eloe-Fadrosh E.A."/>
            <person name="Kyrpides N.C."/>
            <person name="Woyke T."/>
        </authorList>
    </citation>
    <scope>NUCLEOTIDE SEQUENCE</scope>
    <source>
        <strain evidence="1">GVMAG-M-3300023179-33</strain>
    </source>
</reference>
<accession>A0A6C0EIT1</accession>
<sequence length="314" mass="33827">MAGTYDINTTYIIYSENIGPSFVDLVGNIYNLDTNFSNPTYTNSHPLLVPTFYIKNTTVTSDINTMTEVILGTNIEAGICYFAECSNLKSVTINYHNDRISAGAFLGCQSLTSVTIPKTIKSIEGGAFYYCSSLTTFNFDHIENIGQRAFHNCFGFTSLIFNNSYYFIQIYAFLNIPNLTSITFTNSNCVGVIQPGAFQQTGITSVKLPSNMLYTPYTSSGGGSFNDNCAVSGGKSGYGAVGTFTLTSIGKDANGFAFTATATTSATATGIDENNALCQLLSHVNSNFVAPKVGSFASTYGNNETTRHNLEFSV</sequence>
<protein>
    <recommendedName>
        <fullName evidence="2">Surface antigen BspA-like</fullName>
    </recommendedName>
</protein>
<dbReference type="AlphaFoldDB" id="A0A6C0EIT1"/>
<dbReference type="Pfam" id="PF13306">
    <property type="entry name" value="LRR_5"/>
    <property type="match status" value="1"/>
</dbReference>
<organism evidence="1">
    <name type="scientific">viral metagenome</name>
    <dbReference type="NCBI Taxonomy" id="1070528"/>
    <lineage>
        <taxon>unclassified sequences</taxon>
        <taxon>metagenomes</taxon>
        <taxon>organismal metagenomes</taxon>
    </lineage>
</organism>
<dbReference type="Gene3D" id="3.80.10.10">
    <property type="entry name" value="Ribonuclease Inhibitor"/>
    <property type="match status" value="1"/>
</dbReference>
<evidence type="ECO:0008006" key="2">
    <source>
        <dbReference type="Google" id="ProtNLM"/>
    </source>
</evidence>
<dbReference type="PANTHER" id="PTHR45661">
    <property type="entry name" value="SURFACE ANTIGEN"/>
    <property type="match status" value="1"/>
</dbReference>
<dbReference type="SUPFAM" id="SSF52058">
    <property type="entry name" value="L domain-like"/>
    <property type="match status" value="1"/>
</dbReference>
<proteinExistence type="predicted"/>